<keyword evidence="2" id="KW-1185">Reference proteome</keyword>
<reference evidence="1 2" key="1">
    <citation type="submission" date="2019-05" db="EMBL/GenBank/DDBJ databases">
        <authorList>
            <consortium name="Pathogen Informatics"/>
        </authorList>
    </citation>
    <scope>NUCLEOTIDE SEQUENCE [LARGE SCALE GENOMIC DNA]</scope>
    <source>
        <strain evidence="1 2">NCTC503</strain>
    </source>
</reference>
<evidence type="ECO:0000313" key="1">
    <source>
        <dbReference type="EMBL" id="VTQ82809.1"/>
    </source>
</evidence>
<dbReference type="KEGG" id="hhw:NCTC503_00244"/>
<protein>
    <submittedName>
        <fullName evidence="1">Uncharacterized protein</fullName>
    </submittedName>
</protein>
<evidence type="ECO:0000313" key="2">
    <source>
        <dbReference type="Proteomes" id="UP000308489"/>
    </source>
</evidence>
<name>A0A4U9QWL4_HATHI</name>
<gene>
    <name evidence="1" type="ORF">NCTC503_00244</name>
</gene>
<organism evidence="1 2">
    <name type="scientific">Hathewaya histolytica</name>
    <name type="common">Clostridium histolyticum</name>
    <dbReference type="NCBI Taxonomy" id="1498"/>
    <lineage>
        <taxon>Bacteria</taxon>
        <taxon>Bacillati</taxon>
        <taxon>Bacillota</taxon>
        <taxon>Clostridia</taxon>
        <taxon>Eubacteriales</taxon>
        <taxon>Clostridiaceae</taxon>
        <taxon>Hathewaya</taxon>
    </lineage>
</organism>
<dbReference type="AlphaFoldDB" id="A0A4U9QWL4"/>
<accession>A0A4U9QWL4</accession>
<proteinExistence type="predicted"/>
<dbReference type="RefSeq" id="WP_138209067.1">
    <property type="nucleotide sequence ID" value="NZ_CBCRUQ010000010.1"/>
</dbReference>
<sequence length="322" mass="37656">MKVSKKKLRVKRTLILLIISISILLTLQWAFSRLFSTILKDIRIFKQDNDSTTFISEKEQLILNQYNTMLKENKDGIEIIKFINKNIDIFSKNNAGKLLTSYEEYQTSKLDSINKYLKSENNINILSSEVGKDPTENKIKSLSNPNLKDYLKPLYESGYRIIYSNSTYACVVNYKFYESYNDKINSDIRDYFTLMNNDQNISNTLQNSDKINWNDISNLLLKIDNQLNKNRNSDKDKKVKEMYSEYIRLYTLGSSRFPTFDKNNILLKEVQSSYESVIENNKDSRLSDTLKGLIDILSENNYALNNQVEDYVLSAIRDILQQ</sequence>
<dbReference type="EMBL" id="LR590481">
    <property type="protein sequence ID" value="VTQ82809.1"/>
    <property type="molecule type" value="Genomic_DNA"/>
</dbReference>
<dbReference type="OrthoDB" id="1952831at2"/>
<dbReference type="Proteomes" id="UP000308489">
    <property type="component" value="Chromosome 1"/>
</dbReference>